<evidence type="ECO:0000313" key="6">
    <source>
        <dbReference type="EMBL" id="MEO1766214.1"/>
    </source>
</evidence>
<keyword evidence="1" id="KW-0436">Ligase</keyword>
<evidence type="ECO:0000256" key="2">
    <source>
        <dbReference type="ARBA" id="ARBA00022741"/>
    </source>
</evidence>
<gene>
    <name evidence="6" type="ORF">V6E02_03160</name>
</gene>
<reference evidence="6 7" key="1">
    <citation type="submission" date="2024-02" db="EMBL/GenBank/DDBJ databases">
        <title>New thermophilic sulfur-oxidizing bacteria from a hot springs of the Uzon caldera (Kamchatka, Russia).</title>
        <authorList>
            <person name="Dukat A.M."/>
            <person name="Elcheninov A.G."/>
            <person name="Frolov E.N."/>
        </authorList>
    </citation>
    <scope>NUCLEOTIDE SEQUENCE [LARGE SCALE GENOMIC DNA]</scope>
    <source>
        <strain evidence="6 7">AK1</strain>
    </source>
</reference>
<dbReference type="Pfam" id="PF18603">
    <property type="entry name" value="LAL_C2"/>
    <property type="match status" value="1"/>
</dbReference>
<dbReference type="SUPFAM" id="SSF56059">
    <property type="entry name" value="Glutathione synthetase ATP-binding domain-like"/>
    <property type="match status" value="1"/>
</dbReference>
<dbReference type="PANTHER" id="PTHR43585">
    <property type="entry name" value="FUMIPYRROLE BIOSYNTHESIS PROTEIN C"/>
    <property type="match status" value="1"/>
</dbReference>
<keyword evidence="7" id="KW-1185">Reference proteome</keyword>
<sequence>MARVLLLLPVAGYRNEDFLAAAQRLEVEVIAIADYCPRLAPRWGLSPLAAVPFDRPQLAVEIVLKHLTARPDAVLAADDHGVELAALLRERLGLAGNPPAAVARLRDKLEFRQLLREAALSCPPFAHLPDEVEPDTWQPPCDYPVVVKARRLSASRAVVRADDAASFASAVRQARRIQRYADRQAGQLGLLVEAFIPGREYALEGLLDDGRLRVLALFDKPDPLDGPYFEETLYVTPSRLPAATQQAIADAVQRACRAAGLVTGPVHAEMRVNDAGVWLLEIAPRAIGGLCGRVLRHALGMSLEELILRHALGQPVPEATAGEGAGVMMIPIPRRGIYEGVDHLQKAAAVPGITDIQITVEAGTLLKPVPEGASYLGFIFARAADATAAETALRAAHAQLALRIRPEVELVPSDG</sequence>
<dbReference type="InterPro" id="IPR040570">
    <property type="entry name" value="LAL_C2"/>
</dbReference>
<dbReference type="Gene3D" id="3.30.470.20">
    <property type="entry name" value="ATP-grasp fold, B domain"/>
    <property type="match status" value="1"/>
</dbReference>
<keyword evidence="2 4" id="KW-0547">Nucleotide-binding</keyword>
<dbReference type="InterPro" id="IPR052032">
    <property type="entry name" value="ATP-dep_AA_Ligase"/>
</dbReference>
<dbReference type="Proteomes" id="UP001482231">
    <property type="component" value="Unassembled WGS sequence"/>
</dbReference>
<evidence type="ECO:0000313" key="7">
    <source>
        <dbReference type="Proteomes" id="UP001482231"/>
    </source>
</evidence>
<name>A0ABV0ECB9_9BURK</name>
<dbReference type="Pfam" id="PF13535">
    <property type="entry name" value="ATP-grasp_4"/>
    <property type="match status" value="1"/>
</dbReference>
<evidence type="ECO:0000256" key="1">
    <source>
        <dbReference type="ARBA" id="ARBA00022598"/>
    </source>
</evidence>
<accession>A0ABV0ECB9</accession>
<dbReference type="PANTHER" id="PTHR43585:SF2">
    <property type="entry name" value="ATP-GRASP ENZYME FSQD"/>
    <property type="match status" value="1"/>
</dbReference>
<organism evidence="6 7">
    <name type="scientific">Thiobacter aerophilum</name>
    <dbReference type="NCBI Taxonomy" id="3121275"/>
    <lineage>
        <taxon>Bacteria</taxon>
        <taxon>Pseudomonadati</taxon>
        <taxon>Pseudomonadota</taxon>
        <taxon>Betaproteobacteria</taxon>
        <taxon>Burkholderiales</taxon>
        <taxon>Thiobacteraceae</taxon>
        <taxon>Thiobacter</taxon>
    </lineage>
</organism>
<dbReference type="InterPro" id="IPR011761">
    <property type="entry name" value="ATP-grasp"/>
</dbReference>
<dbReference type="RefSeq" id="WP_347307043.1">
    <property type="nucleotide sequence ID" value="NZ_JBAJEX010000001.1"/>
</dbReference>
<dbReference type="EMBL" id="JBAJEX010000001">
    <property type="protein sequence ID" value="MEO1766214.1"/>
    <property type="molecule type" value="Genomic_DNA"/>
</dbReference>
<comment type="caution">
    <text evidence="6">The sequence shown here is derived from an EMBL/GenBank/DDBJ whole genome shotgun (WGS) entry which is preliminary data.</text>
</comment>
<proteinExistence type="predicted"/>
<evidence type="ECO:0000259" key="5">
    <source>
        <dbReference type="PROSITE" id="PS50975"/>
    </source>
</evidence>
<feature type="domain" description="ATP-grasp" evidence="5">
    <location>
        <begin position="112"/>
        <end position="312"/>
    </location>
</feature>
<evidence type="ECO:0000256" key="3">
    <source>
        <dbReference type="ARBA" id="ARBA00022840"/>
    </source>
</evidence>
<dbReference type="PROSITE" id="PS50975">
    <property type="entry name" value="ATP_GRASP"/>
    <property type="match status" value="1"/>
</dbReference>
<evidence type="ECO:0000256" key="4">
    <source>
        <dbReference type="PROSITE-ProRule" id="PRU00409"/>
    </source>
</evidence>
<protein>
    <submittedName>
        <fullName evidence="6">ATP-grasp domain-containing protein</fullName>
    </submittedName>
</protein>
<keyword evidence="3 4" id="KW-0067">ATP-binding</keyword>